<accession>A0ABU7EUB6</accession>
<evidence type="ECO:0000313" key="1">
    <source>
        <dbReference type="EMBL" id="MED6289918.1"/>
    </source>
</evidence>
<evidence type="ECO:0000313" key="2">
    <source>
        <dbReference type="Proteomes" id="UP001352852"/>
    </source>
</evidence>
<name>A0ABU7EUB6_9TELE</name>
<evidence type="ECO:0008006" key="3">
    <source>
        <dbReference type="Google" id="ProtNLM"/>
    </source>
</evidence>
<keyword evidence="2" id="KW-1185">Reference proteome</keyword>
<protein>
    <recommendedName>
        <fullName evidence="3">Secreted protein</fullName>
    </recommendedName>
</protein>
<organism evidence="1 2">
    <name type="scientific">Characodon lateralis</name>
    <dbReference type="NCBI Taxonomy" id="208331"/>
    <lineage>
        <taxon>Eukaryota</taxon>
        <taxon>Metazoa</taxon>
        <taxon>Chordata</taxon>
        <taxon>Craniata</taxon>
        <taxon>Vertebrata</taxon>
        <taxon>Euteleostomi</taxon>
        <taxon>Actinopterygii</taxon>
        <taxon>Neopterygii</taxon>
        <taxon>Teleostei</taxon>
        <taxon>Neoteleostei</taxon>
        <taxon>Acanthomorphata</taxon>
        <taxon>Ovalentaria</taxon>
        <taxon>Atherinomorphae</taxon>
        <taxon>Cyprinodontiformes</taxon>
        <taxon>Goodeidae</taxon>
        <taxon>Characodon</taxon>
    </lineage>
</organism>
<dbReference type="Proteomes" id="UP001352852">
    <property type="component" value="Unassembled WGS sequence"/>
</dbReference>
<sequence length="99" mass="11094">MTIPPAYTMKPFMIRRSTAIIFPTQIALVLCKFTSPTLHPHHLGNTNVLNAKKKRGCLATFCFPTVSHVTVVAKLDEAKHRDCLSEARCDICFSQCGFR</sequence>
<comment type="caution">
    <text evidence="1">The sequence shown here is derived from an EMBL/GenBank/DDBJ whole genome shotgun (WGS) entry which is preliminary data.</text>
</comment>
<reference evidence="1 2" key="1">
    <citation type="submission" date="2021-06" db="EMBL/GenBank/DDBJ databases">
        <authorList>
            <person name="Palmer J.M."/>
        </authorList>
    </citation>
    <scope>NUCLEOTIDE SEQUENCE [LARGE SCALE GENOMIC DNA]</scope>
    <source>
        <strain evidence="1 2">CL_MEX2019</strain>
        <tissue evidence="1">Muscle</tissue>
    </source>
</reference>
<proteinExistence type="predicted"/>
<gene>
    <name evidence="1" type="ORF">CHARACLAT_007915</name>
</gene>
<dbReference type="EMBL" id="JAHUTJ010066025">
    <property type="protein sequence ID" value="MED6289918.1"/>
    <property type="molecule type" value="Genomic_DNA"/>
</dbReference>